<feature type="chain" id="PRO_5039730187" description="Arylesterase" evidence="1">
    <location>
        <begin position="20"/>
        <end position="56"/>
    </location>
</feature>
<dbReference type="InterPro" id="IPR036514">
    <property type="entry name" value="SGNH_hydro_sf"/>
</dbReference>
<dbReference type="Proteomes" id="UP000886845">
    <property type="component" value="Unassembled WGS sequence"/>
</dbReference>
<protein>
    <recommendedName>
        <fullName evidence="4">Arylesterase</fullName>
    </recommendedName>
</protein>
<sequence length="56" mass="5893">MKTLVLLVVALFAPLIAQAVTRVACIGDSITYGTGLADRAAQAYPARLQALLGKDY</sequence>
<organism evidence="2 3">
    <name type="scientific">Candidatus Spyradenecus faecavium</name>
    <dbReference type="NCBI Taxonomy" id="2840947"/>
    <lineage>
        <taxon>Bacteria</taxon>
        <taxon>Pseudomonadati</taxon>
        <taxon>Lentisphaerota</taxon>
        <taxon>Lentisphaeria</taxon>
        <taxon>Lentisphaerales</taxon>
        <taxon>Lentisphaeraceae</taxon>
        <taxon>Lentisphaeraceae incertae sedis</taxon>
        <taxon>Candidatus Spyradenecus</taxon>
    </lineage>
</organism>
<reference evidence="2" key="1">
    <citation type="submission" date="2020-10" db="EMBL/GenBank/DDBJ databases">
        <authorList>
            <person name="Gilroy R."/>
        </authorList>
    </citation>
    <scope>NUCLEOTIDE SEQUENCE</scope>
    <source>
        <strain evidence="2">35461</strain>
    </source>
</reference>
<evidence type="ECO:0000256" key="1">
    <source>
        <dbReference type="SAM" id="SignalP"/>
    </source>
</evidence>
<dbReference type="SUPFAM" id="SSF52266">
    <property type="entry name" value="SGNH hydrolase"/>
    <property type="match status" value="1"/>
</dbReference>
<evidence type="ECO:0008006" key="4">
    <source>
        <dbReference type="Google" id="ProtNLM"/>
    </source>
</evidence>
<reference evidence="2" key="2">
    <citation type="journal article" date="2021" name="PeerJ">
        <title>Extensive microbial diversity within the chicken gut microbiome revealed by metagenomics and culture.</title>
        <authorList>
            <person name="Gilroy R."/>
            <person name="Ravi A."/>
            <person name="Getino M."/>
            <person name="Pursley I."/>
            <person name="Horton D.L."/>
            <person name="Alikhan N.F."/>
            <person name="Baker D."/>
            <person name="Gharbi K."/>
            <person name="Hall N."/>
            <person name="Watson M."/>
            <person name="Adriaenssens E.M."/>
            <person name="Foster-Nyarko E."/>
            <person name="Jarju S."/>
            <person name="Secka A."/>
            <person name="Antonio M."/>
            <person name="Oren A."/>
            <person name="Chaudhuri R.R."/>
            <person name="La Ragione R."/>
            <person name="Hildebrand F."/>
            <person name="Pallen M.J."/>
        </authorList>
    </citation>
    <scope>NUCLEOTIDE SEQUENCE</scope>
    <source>
        <strain evidence="2">35461</strain>
    </source>
</reference>
<dbReference type="Gene3D" id="3.40.50.1110">
    <property type="entry name" value="SGNH hydrolase"/>
    <property type="match status" value="1"/>
</dbReference>
<dbReference type="EMBL" id="DVOR01000008">
    <property type="protein sequence ID" value="HIV08528.1"/>
    <property type="molecule type" value="Genomic_DNA"/>
</dbReference>
<dbReference type="GO" id="GO:0016788">
    <property type="term" value="F:hydrolase activity, acting on ester bonds"/>
    <property type="evidence" value="ECO:0007669"/>
    <property type="project" value="UniProtKB-ARBA"/>
</dbReference>
<feature type="non-terminal residue" evidence="2">
    <location>
        <position position="56"/>
    </location>
</feature>
<dbReference type="AlphaFoldDB" id="A0A9D1NLF3"/>
<comment type="caution">
    <text evidence="2">The sequence shown here is derived from an EMBL/GenBank/DDBJ whole genome shotgun (WGS) entry which is preliminary data.</text>
</comment>
<name>A0A9D1NLF3_9BACT</name>
<keyword evidence="1" id="KW-0732">Signal</keyword>
<evidence type="ECO:0000313" key="3">
    <source>
        <dbReference type="Proteomes" id="UP000886845"/>
    </source>
</evidence>
<accession>A0A9D1NLF3</accession>
<gene>
    <name evidence="2" type="ORF">IAC79_00230</name>
</gene>
<evidence type="ECO:0000313" key="2">
    <source>
        <dbReference type="EMBL" id="HIV08528.1"/>
    </source>
</evidence>
<proteinExistence type="predicted"/>
<feature type="signal peptide" evidence="1">
    <location>
        <begin position="1"/>
        <end position="19"/>
    </location>
</feature>